<dbReference type="EMBL" id="CP010784">
    <property type="protein sequence ID" value="ATF04587.1"/>
    <property type="molecule type" value="Genomic_DNA"/>
</dbReference>
<keyword evidence="2" id="KW-0378">Hydrolase</keyword>
<comment type="cofactor">
    <cofactor evidence="1">
        <name>Mg(2+)</name>
        <dbReference type="ChEBI" id="CHEBI:18420"/>
    </cofactor>
</comment>
<dbReference type="Pfam" id="PF00293">
    <property type="entry name" value="NUDIX"/>
    <property type="match status" value="1"/>
</dbReference>
<dbReference type="Proteomes" id="UP000217545">
    <property type="component" value="Chromosome"/>
</dbReference>
<evidence type="ECO:0000256" key="1">
    <source>
        <dbReference type="ARBA" id="ARBA00001946"/>
    </source>
</evidence>
<proteinExistence type="predicted"/>
<dbReference type="PROSITE" id="PS00893">
    <property type="entry name" value="NUDIX_BOX"/>
    <property type="match status" value="1"/>
</dbReference>
<feature type="domain" description="Nudix hydrolase" evidence="3">
    <location>
        <begin position="3"/>
        <end position="151"/>
    </location>
</feature>
<protein>
    <submittedName>
        <fullName evidence="4">ADP-ribose pyrophosphatase</fullName>
    </submittedName>
</protein>
<dbReference type="AlphaFoldDB" id="A0AAC9Z6P4"/>
<name>A0AAC9Z6P4_9RHOB</name>
<gene>
    <name evidence="4" type="ORF">PhaeoP63_00479</name>
</gene>
<dbReference type="SUPFAM" id="SSF55811">
    <property type="entry name" value="Nudix"/>
    <property type="match status" value="1"/>
</dbReference>
<dbReference type="RefSeq" id="WP_024095985.1">
    <property type="nucleotide sequence ID" value="NZ_CP010588.1"/>
</dbReference>
<evidence type="ECO:0000313" key="4">
    <source>
        <dbReference type="EMBL" id="ATF04587.1"/>
    </source>
</evidence>
<dbReference type="GO" id="GO:0016787">
    <property type="term" value="F:hydrolase activity"/>
    <property type="evidence" value="ECO:0007669"/>
    <property type="project" value="UniProtKB-KW"/>
</dbReference>
<sequence length="155" mass="17139">MTIWRPAQSIRVKTIGLPWRKGHLLAAEVPDDSGRTKGVRPLGGTVEFGETWQQALQREFQEELGVGITIIGAPVVLENIYQHEGQTGHEIIFAAQVTWPEAPHLASDTIEFFEDNGLKCIARWFHPDTLEADGTELFPTGLKAHLQDLGAQTCA</sequence>
<reference evidence="4 5" key="1">
    <citation type="journal article" date="2017" name="Front. Microbiol.">
        <title>Phaeobacter piscinae sp. nov., a species of the Roseobacter group and potential aquaculture probiont.</title>
        <authorList>
            <person name="Sonnenschein E.C."/>
            <person name="Phippen C.B.W."/>
            <person name="Nielsen K.F."/>
            <person name="Mateiu R.V."/>
            <person name="Melchiorsen J."/>
            <person name="Gram L."/>
            <person name="Overmann J."/>
            <person name="Freese H.M."/>
        </authorList>
    </citation>
    <scope>NUCLEOTIDE SEQUENCE [LARGE SCALE GENOMIC DNA]</scope>
    <source>
        <strain evidence="4 5">P63</strain>
    </source>
</reference>
<evidence type="ECO:0000256" key="2">
    <source>
        <dbReference type="ARBA" id="ARBA00022801"/>
    </source>
</evidence>
<evidence type="ECO:0000313" key="5">
    <source>
        <dbReference type="Proteomes" id="UP000217545"/>
    </source>
</evidence>
<dbReference type="InterPro" id="IPR000086">
    <property type="entry name" value="NUDIX_hydrolase_dom"/>
</dbReference>
<organism evidence="4 5">
    <name type="scientific">Phaeobacter gallaeciensis</name>
    <dbReference type="NCBI Taxonomy" id="60890"/>
    <lineage>
        <taxon>Bacteria</taxon>
        <taxon>Pseudomonadati</taxon>
        <taxon>Pseudomonadota</taxon>
        <taxon>Alphaproteobacteria</taxon>
        <taxon>Rhodobacterales</taxon>
        <taxon>Roseobacteraceae</taxon>
        <taxon>Phaeobacter</taxon>
    </lineage>
</organism>
<dbReference type="InterPro" id="IPR015797">
    <property type="entry name" value="NUDIX_hydrolase-like_dom_sf"/>
</dbReference>
<dbReference type="GeneID" id="31844932"/>
<accession>A0AAC9Z6P4</accession>
<evidence type="ECO:0000259" key="3">
    <source>
        <dbReference type="PROSITE" id="PS51462"/>
    </source>
</evidence>
<dbReference type="Gene3D" id="3.90.79.10">
    <property type="entry name" value="Nucleoside Triphosphate Pyrophosphohydrolase"/>
    <property type="match status" value="1"/>
</dbReference>
<dbReference type="InterPro" id="IPR020084">
    <property type="entry name" value="NUDIX_hydrolase_CS"/>
</dbReference>
<dbReference type="PROSITE" id="PS51462">
    <property type="entry name" value="NUDIX"/>
    <property type="match status" value="1"/>
</dbReference>
<dbReference type="CDD" id="cd04688">
    <property type="entry name" value="NUDIX_Hydrolase"/>
    <property type="match status" value="1"/>
</dbReference>